<dbReference type="Gene3D" id="1.20.1050.10">
    <property type="match status" value="1"/>
</dbReference>
<reference evidence="2 3" key="1">
    <citation type="submission" date="2020-02" db="EMBL/GenBank/DDBJ databases">
        <title>Nitrogenibacter mangrovi gen. nov., sp. nov. isolated from mangrove sediment, a denitrifying betaproteobacterium.</title>
        <authorList>
            <person name="Liao H."/>
            <person name="Tian Y."/>
        </authorList>
    </citation>
    <scope>NUCLEOTIDE SEQUENCE [LARGE SCALE GENOMIC DNA]</scope>
    <source>
        <strain evidence="2 3">M9-3-2</strain>
    </source>
</reference>
<evidence type="ECO:0000313" key="3">
    <source>
        <dbReference type="Proteomes" id="UP000501991"/>
    </source>
</evidence>
<evidence type="ECO:0000259" key="1">
    <source>
        <dbReference type="PROSITE" id="PS50404"/>
    </source>
</evidence>
<dbReference type="GO" id="GO:0004364">
    <property type="term" value="F:glutathione transferase activity"/>
    <property type="evidence" value="ECO:0007669"/>
    <property type="project" value="TreeGrafter"/>
</dbReference>
<dbReference type="PANTHER" id="PTHR42673:SF21">
    <property type="entry name" value="GLUTATHIONE S-TRANSFERASE YFCF"/>
    <property type="match status" value="1"/>
</dbReference>
<dbReference type="Proteomes" id="UP000501991">
    <property type="component" value="Chromosome"/>
</dbReference>
<dbReference type="SUPFAM" id="SSF47616">
    <property type="entry name" value="GST C-terminal domain-like"/>
    <property type="match status" value="1"/>
</dbReference>
<dbReference type="GO" id="GO:0006559">
    <property type="term" value="P:L-phenylalanine catabolic process"/>
    <property type="evidence" value="ECO:0007669"/>
    <property type="project" value="TreeGrafter"/>
</dbReference>
<organism evidence="2 3">
    <name type="scientific">Nitrogeniibacter mangrovi</name>
    <dbReference type="NCBI Taxonomy" id="2016596"/>
    <lineage>
        <taxon>Bacteria</taxon>
        <taxon>Pseudomonadati</taxon>
        <taxon>Pseudomonadota</taxon>
        <taxon>Betaproteobacteria</taxon>
        <taxon>Rhodocyclales</taxon>
        <taxon>Zoogloeaceae</taxon>
        <taxon>Nitrogeniibacter</taxon>
    </lineage>
</organism>
<dbReference type="InterPro" id="IPR004045">
    <property type="entry name" value="Glutathione_S-Trfase_N"/>
</dbReference>
<dbReference type="RefSeq" id="WP_173763795.1">
    <property type="nucleotide sequence ID" value="NZ_CP048836.1"/>
</dbReference>
<accession>A0A6C1AZ59</accession>
<dbReference type="SUPFAM" id="SSF52833">
    <property type="entry name" value="Thioredoxin-like"/>
    <property type="match status" value="1"/>
</dbReference>
<dbReference type="EMBL" id="CP048836">
    <property type="protein sequence ID" value="QID16627.1"/>
    <property type="molecule type" value="Genomic_DNA"/>
</dbReference>
<dbReference type="AlphaFoldDB" id="A0A6C1AZ59"/>
<dbReference type="CDD" id="cd03205">
    <property type="entry name" value="GST_C_6"/>
    <property type="match status" value="1"/>
</dbReference>
<dbReference type="Gene3D" id="3.40.30.10">
    <property type="entry name" value="Glutaredoxin"/>
    <property type="match status" value="1"/>
</dbReference>
<keyword evidence="2" id="KW-0808">Transferase</keyword>
<feature type="domain" description="GST N-terminal" evidence="1">
    <location>
        <begin position="1"/>
        <end position="78"/>
    </location>
</feature>
<dbReference type="InterPro" id="IPR036249">
    <property type="entry name" value="Thioredoxin-like_sf"/>
</dbReference>
<protein>
    <submittedName>
        <fullName evidence="2">Glutathione S-transferase family protein</fullName>
    </submittedName>
</protein>
<dbReference type="Pfam" id="PF13417">
    <property type="entry name" value="GST_N_3"/>
    <property type="match status" value="1"/>
</dbReference>
<keyword evidence="3" id="KW-1185">Reference proteome</keyword>
<proteinExistence type="predicted"/>
<name>A0A6C1AZ59_9RHOO</name>
<dbReference type="PANTHER" id="PTHR42673">
    <property type="entry name" value="MALEYLACETOACETATE ISOMERASE"/>
    <property type="match status" value="1"/>
</dbReference>
<dbReference type="InterPro" id="IPR036282">
    <property type="entry name" value="Glutathione-S-Trfase_C_sf"/>
</dbReference>
<dbReference type="GO" id="GO:0016034">
    <property type="term" value="F:maleylacetoacetate isomerase activity"/>
    <property type="evidence" value="ECO:0007669"/>
    <property type="project" value="TreeGrafter"/>
</dbReference>
<gene>
    <name evidence="2" type="ORF">G3580_02675</name>
</gene>
<dbReference type="KEGG" id="azq:G3580_02675"/>
<dbReference type="PROSITE" id="PS50404">
    <property type="entry name" value="GST_NTER"/>
    <property type="match status" value="1"/>
</dbReference>
<sequence length="203" mass="22773">MKLIGMLDSPFVRRTLVSAHLMNLSLDNEQISVFRQADDFRALNPLVKAPTLVFDDGTVMVESQIIVSYLETLAAPSKRLTPTDPEARLRCMRLTSVALAACDKAVQLYYETRLRPEAARWPEWIARKSDQLRAAFDLLEPEVPDAGWLSATRDPNLADVSIAVAWRFARHAVPELIDAERCPRITRHSAEAEALPAFQAADF</sequence>
<evidence type="ECO:0000313" key="2">
    <source>
        <dbReference type="EMBL" id="QID16627.1"/>
    </source>
</evidence>
<dbReference type="GO" id="GO:0006749">
    <property type="term" value="P:glutathione metabolic process"/>
    <property type="evidence" value="ECO:0007669"/>
    <property type="project" value="TreeGrafter"/>
</dbReference>